<dbReference type="GeneID" id="20319887"/>
<proteinExistence type="predicted"/>
<evidence type="ECO:0000313" key="1">
    <source>
        <dbReference type="EMBL" id="KER27169.1"/>
    </source>
</evidence>
<protein>
    <submittedName>
        <fullName evidence="1">Uncharacterized protein</fullName>
    </submittedName>
</protein>
<organism evidence="1 2">
    <name type="scientific">Opisthorchis viverrini</name>
    <name type="common">Southeast Asian liver fluke</name>
    <dbReference type="NCBI Taxonomy" id="6198"/>
    <lineage>
        <taxon>Eukaryota</taxon>
        <taxon>Metazoa</taxon>
        <taxon>Spiralia</taxon>
        <taxon>Lophotrochozoa</taxon>
        <taxon>Platyhelminthes</taxon>
        <taxon>Trematoda</taxon>
        <taxon>Digenea</taxon>
        <taxon>Opisthorchiida</taxon>
        <taxon>Opisthorchiata</taxon>
        <taxon>Opisthorchiidae</taxon>
        <taxon>Opisthorchis</taxon>
    </lineage>
</organism>
<gene>
    <name evidence="1" type="ORF">T265_05705</name>
</gene>
<evidence type="ECO:0000313" key="2">
    <source>
        <dbReference type="Proteomes" id="UP000054324"/>
    </source>
</evidence>
<accession>A0A075AEX8</accession>
<reference evidence="1 2" key="1">
    <citation type="submission" date="2013-11" db="EMBL/GenBank/DDBJ databases">
        <title>Opisthorchis viverrini - life in the bile duct.</title>
        <authorList>
            <person name="Young N.D."/>
            <person name="Nagarajan N."/>
            <person name="Lin S.J."/>
            <person name="Korhonen P.K."/>
            <person name="Jex A.R."/>
            <person name="Hall R.S."/>
            <person name="Safavi-Hemami H."/>
            <person name="Kaewkong W."/>
            <person name="Bertrand D."/>
            <person name="Gao S."/>
            <person name="Seet Q."/>
            <person name="Wongkham S."/>
            <person name="Teh B.T."/>
            <person name="Wongkham C."/>
            <person name="Intapan P.M."/>
            <person name="Maleewong W."/>
            <person name="Yang X."/>
            <person name="Hu M."/>
            <person name="Wang Z."/>
            <person name="Hofmann A."/>
            <person name="Sternberg P.W."/>
            <person name="Tan P."/>
            <person name="Wang J."/>
            <person name="Gasser R.B."/>
        </authorList>
    </citation>
    <scope>NUCLEOTIDE SEQUENCE [LARGE SCALE GENOMIC DNA]</scope>
</reference>
<keyword evidence="2" id="KW-1185">Reference proteome</keyword>
<dbReference type="KEGG" id="ovi:T265_05705"/>
<dbReference type="EMBL" id="KL596729">
    <property type="protein sequence ID" value="KER27169.1"/>
    <property type="molecule type" value="Genomic_DNA"/>
</dbReference>
<sequence length="136" mass="15424">MIGYKSSKTGNITNERFSWVPNECALLISCNLVSIHYKDKCIAIPRISWRLKHEAAWCSTFICLETVQTRDSAGFLVSLSENQMSLQMSYAVVERNTLSCKQIWFCERLTWNTPGSLVCDVQVEHKVDGNSETAPN</sequence>
<dbReference type="Proteomes" id="UP000054324">
    <property type="component" value="Unassembled WGS sequence"/>
</dbReference>
<dbReference type="AlphaFoldDB" id="A0A075AEX8"/>
<name>A0A075AEX8_OPIVI</name>
<dbReference type="RefSeq" id="XP_009169042.1">
    <property type="nucleotide sequence ID" value="XM_009170778.1"/>
</dbReference>
<dbReference type="OrthoDB" id="10524097at2759"/>
<dbReference type="CTD" id="20319887"/>